<evidence type="ECO:0000256" key="1">
    <source>
        <dbReference type="SAM" id="Phobius"/>
    </source>
</evidence>
<reference evidence="3" key="1">
    <citation type="journal article" date="2019" name="Int. J. Syst. Evol. Microbiol.">
        <title>The Global Catalogue of Microorganisms (GCM) 10K type strain sequencing project: providing services to taxonomists for standard genome sequencing and annotation.</title>
        <authorList>
            <consortium name="The Broad Institute Genomics Platform"/>
            <consortium name="The Broad Institute Genome Sequencing Center for Infectious Disease"/>
            <person name="Wu L."/>
            <person name="Ma J."/>
        </authorList>
    </citation>
    <scope>NUCLEOTIDE SEQUENCE [LARGE SCALE GENOMIC DNA]</scope>
    <source>
        <strain evidence="3">JCM 8736</strain>
    </source>
</reference>
<keyword evidence="1" id="KW-0812">Transmembrane</keyword>
<evidence type="ECO:0000313" key="3">
    <source>
        <dbReference type="Proteomes" id="UP001501577"/>
    </source>
</evidence>
<gene>
    <name evidence="2" type="ORF">GCM10019998_10940</name>
</gene>
<feature type="transmembrane region" description="Helical" evidence="1">
    <location>
        <begin position="6"/>
        <end position="27"/>
    </location>
</feature>
<protein>
    <submittedName>
        <fullName evidence="2">Uncharacterized protein</fullName>
    </submittedName>
</protein>
<evidence type="ECO:0000313" key="2">
    <source>
        <dbReference type="EMBL" id="GAA3016555.1"/>
    </source>
</evidence>
<sequence>MGVTALIGQSFHLLSPLVLFIYILLRLTGVDMGHWQKKSVFCVAGLFLVYVAVNLGFGIVPLTEN</sequence>
<feature type="transmembrane region" description="Helical" evidence="1">
    <location>
        <begin position="39"/>
        <end position="60"/>
    </location>
</feature>
<keyword evidence="1" id="KW-1133">Transmembrane helix</keyword>
<keyword evidence="3" id="KW-1185">Reference proteome</keyword>
<comment type="caution">
    <text evidence="2">The sequence shown here is derived from an EMBL/GenBank/DDBJ whole genome shotgun (WGS) entry which is preliminary data.</text>
</comment>
<organism evidence="2 3">
    <name type="scientific">Tetragenococcus solitarius</name>
    <dbReference type="NCBI Taxonomy" id="71453"/>
    <lineage>
        <taxon>Bacteria</taxon>
        <taxon>Bacillati</taxon>
        <taxon>Bacillota</taxon>
        <taxon>Bacilli</taxon>
        <taxon>Lactobacillales</taxon>
        <taxon>Enterococcaceae</taxon>
        <taxon>Tetragenococcus</taxon>
    </lineage>
</organism>
<accession>A0ABP6KLG2</accession>
<name>A0ABP6KLG2_9ENTE</name>
<proteinExistence type="predicted"/>
<dbReference type="EMBL" id="BAAAXQ010000032">
    <property type="protein sequence ID" value="GAA3016555.1"/>
    <property type="molecule type" value="Genomic_DNA"/>
</dbReference>
<keyword evidence="1" id="KW-0472">Membrane</keyword>
<dbReference type="Proteomes" id="UP001501577">
    <property type="component" value="Unassembled WGS sequence"/>
</dbReference>